<evidence type="ECO:0000313" key="2">
    <source>
        <dbReference type="Proteomes" id="UP000219338"/>
    </source>
</evidence>
<proteinExistence type="predicted"/>
<sequence length="422" mass="47740">MFTVDIQASAKATIKYLQTQETQLARFNNFAVLGNGLVVDSLGSENMHYLLWADREEEPVLNVQGILAEAYIPPIASSKVKPLSKAYQSMKIISLDDDKQFTGMLRAIDNIRVFMSRHFTPMDKAVYSNTVGDMPAIHAENQLLSLAFFCLDHHLEPSKEMDAGGVLKAIIQEGNHILTEDNVVIFNKWTKDEADNIVSTGMHPGTLRAEDLINMGISFRIVHYSSKGHIQANVACFKWTHSIKTGMFFSEHALQPHTVPVALNTMKMKSTKVEDYNTNRWICDAHKKTYKEALGRGSVHYANDPDVVIELFFCPLQQICDDKEYGNCKNPNILSLIELEDTWYGNMLVMKTVKGVVMDLEPNVKEMKSIMDTLTQFCLTYTANWKEHKSGANYDLIKLNLDVYQRVVAIERPIHLSVDIQA</sequence>
<gene>
    <name evidence="1" type="ORF">ARMOST_20344</name>
</gene>
<evidence type="ECO:0000313" key="1">
    <source>
        <dbReference type="EMBL" id="SJL16815.1"/>
    </source>
</evidence>
<accession>A0A284S735</accession>
<protein>
    <submittedName>
        <fullName evidence="1">Uncharacterized protein</fullName>
    </submittedName>
</protein>
<dbReference type="Proteomes" id="UP000219338">
    <property type="component" value="Unassembled WGS sequence"/>
</dbReference>
<reference evidence="2" key="1">
    <citation type="journal article" date="2017" name="Nat. Ecol. Evol.">
        <title>Genome expansion and lineage-specific genetic innovations in the forest pathogenic fungi Armillaria.</title>
        <authorList>
            <person name="Sipos G."/>
            <person name="Prasanna A.N."/>
            <person name="Walter M.C."/>
            <person name="O'Connor E."/>
            <person name="Balint B."/>
            <person name="Krizsan K."/>
            <person name="Kiss B."/>
            <person name="Hess J."/>
            <person name="Varga T."/>
            <person name="Slot J."/>
            <person name="Riley R."/>
            <person name="Boka B."/>
            <person name="Rigling D."/>
            <person name="Barry K."/>
            <person name="Lee J."/>
            <person name="Mihaltcheva S."/>
            <person name="LaButti K."/>
            <person name="Lipzen A."/>
            <person name="Waldron R."/>
            <person name="Moloney N.M."/>
            <person name="Sperisen C."/>
            <person name="Kredics L."/>
            <person name="Vagvoelgyi C."/>
            <person name="Patrignani A."/>
            <person name="Fitzpatrick D."/>
            <person name="Nagy I."/>
            <person name="Doyle S."/>
            <person name="Anderson J.B."/>
            <person name="Grigoriev I.V."/>
            <person name="Gueldener U."/>
            <person name="Muensterkoetter M."/>
            <person name="Nagy L.G."/>
        </authorList>
    </citation>
    <scope>NUCLEOTIDE SEQUENCE [LARGE SCALE GENOMIC DNA]</scope>
    <source>
        <strain evidence="2">C18/9</strain>
    </source>
</reference>
<dbReference type="AlphaFoldDB" id="A0A284S735"/>
<dbReference type="OrthoDB" id="2691355at2759"/>
<organism evidence="1 2">
    <name type="scientific">Armillaria ostoyae</name>
    <name type="common">Armillaria root rot fungus</name>
    <dbReference type="NCBI Taxonomy" id="47428"/>
    <lineage>
        <taxon>Eukaryota</taxon>
        <taxon>Fungi</taxon>
        <taxon>Dikarya</taxon>
        <taxon>Basidiomycota</taxon>
        <taxon>Agaricomycotina</taxon>
        <taxon>Agaricomycetes</taxon>
        <taxon>Agaricomycetidae</taxon>
        <taxon>Agaricales</taxon>
        <taxon>Marasmiineae</taxon>
        <taxon>Physalacriaceae</taxon>
        <taxon>Armillaria</taxon>
    </lineage>
</organism>
<dbReference type="EMBL" id="FUEG01000038">
    <property type="protein sequence ID" value="SJL16815.1"/>
    <property type="molecule type" value="Genomic_DNA"/>
</dbReference>
<keyword evidence="2" id="KW-1185">Reference proteome</keyword>
<name>A0A284S735_ARMOS</name>